<proteinExistence type="predicted"/>
<feature type="domain" description="N-acetyltransferase" evidence="3">
    <location>
        <begin position="1"/>
        <end position="157"/>
    </location>
</feature>
<dbReference type="Pfam" id="PF00583">
    <property type="entry name" value="Acetyltransf_1"/>
    <property type="match status" value="1"/>
</dbReference>
<keyword evidence="1 4" id="KW-0808">Transferase</keyword>
<dbReference type="SUPFAM" id="SSF55729">
    <property type="entry name" value="Acyl-CoA N-acyltransferases (Nat)"/>
    <property type="match status" value="1"/>
</dbReference>
<evidence type="ECO:0000259" key="3">
    <source>
        <dbReference type="PROSITE" id="PS51186"/>
    </source>
</evidence>
<dbReference type="InterPro" id="IPR050832">
    <property type="entry name" value="Bact_Acetyltransf"/>
</dbReference>
<dbReference type="Gene3D" id="3.40.630.30">
    <property type="match status" value="1"/>
</dbReference>
<dbReference type="Proteomes" id="UP000317894">
    <property type="component" value="Unassembled WGS sequence"/>
</dbReference>
<comment type="caution">
    <text evidence="4">The sequence shown here is derived from an EMBL/GenBank/DDBJ whole genome shotgun (WGS) entry which is preliminary data.</text>
</comment>
<dbReference type="EMBL" id="VJWA01000001">
    <property type="protein sequence ID" value="TRW18448.1"/>
    <property type="molecule type" value="Genomic_DNA"/>
</dbReference>
<dbReference type="OrthoDB" id="118465at2"/>
<dbReference type="AlphaFoldDB" id="A0A552UJN8"/>
<dbReference type="RefSeq" id="WP_144237137.1">
    <property type="nucleotide sequence ID" value="NZ_VJWA01000001.1"/>
</dbReference>
<dbReference type="PANTHER" id="PTHR43877">
    <property type="entry name" value="AMINOALKYLPHOSPHONATE N-ACETYLTRANSFERASE-RELATED-RELATED"/>
    <property type="match status" value="1"/>
</dbReference>
<sequence length="163" mass="16936">MARAIAELQVAYLDGAQVAASATMMGLDTQLIADGSYVVAEIDGRIVAGGGWSKRATSYGGDHSPGRDARLLDPDTEATRIRAMYTDPDFARRGLGRAVLRACEARAVAAGFHAAELVATLAGEPLYAAEGYAVVERFDDTNGAVPVPLLRMRKALAGIAGGG</sequence>
<dbReference type="CDD" id="cd04301">
    <property type="entry name" value="NAT_SF"/>
    <property type="match status" value="1"/>
</dbReference>
<dbReference type="InterPro" id="IPR000182">
    <property type="entry name" value="GNAT_dom"/>
</dbReference>
<gene>
    <name evidence="4" type="ORF">FMM06_07665</name>
</gene>
<dbReference type="PROSITE" id="PS51186">
    <property type="entry name" value="GNAT"/>
    <property type="match status" value="1"/>
</dbReference>
<name>A0A552UJN8_9SPHN</name>
<evidence type="ECO:0000313" key="5">
    <source>
        <dbReference type="Proteomes" id="UP000317894"/>
    </source>
</evidence>
<protein>
    <submittedName>
        <fullName evidence="4">GNAT family N-acetyltransferase</fullName>
    </submittedName>
</protein>
<evidence type="ECO:0000256" key="2">
    <source>
        <dbReference type="ARBA" id="ARBA00023315"/>
    </source>
</evidence>
<keyword evidence="2" id="KW-0012">Acyltransferase</keyword>
<accession>A0A552UJN8</accession>
<dbReference type="InterPro" id="IPR016181">
    <property type="entry name" value="Acyl_CoA_acyltransferase"/>
</dbReference>
<dbReference type="GO" id="GO:0016747">
    <property type="term" value="F:acyltransferase activity, transferring groups other than amino-acyl groups"/>
    <property type="evidence" value="ECO:0007669"/>
    <property type="project" value="InterPro"/>
</dbReference>
<reference evidence="4 5" key="1">
    <citation type="submission" date="2019-07" db="EMBL/GenBank/DDBJ databases">
        <title>Novel species isolated from glacier.</title>
        <authorList>
            <person name="Liu Q."/>
            <person name="Xin Y.-H."/>
        </authorList>
    </citation>
    <scope>NUCLEOTIDE SEQUENCE [LARGE SCALE GENOMIC DNA]</scope>
    <source>
        <strain evidence="4 5">LB1R16</strain>
    </source>
</reference>
<evidence type="ECO:0000313" key="4">
    <source>
        <dbReference type="EMBL" id="TRW18448.1"/>
    </source>
</evidence>
<evidence type="ECO:0000256" key="1">
    <source>
        <dbReference type="ARBA" id="ARBA00022679"/>
    </source>
</evidence>
<keyword evidence="5" id="KW-1185">Reference proteome</keyword>
<organism evidence="4 5">
    <name type="scientific">Glacieibacterium frigidum</name>
    <dbReference type="NCBI Taxonomy" id="2593303"/>
    <lineage>
        <taxon>Bacteria</taxon>
        <taxon>Pseudomonadati</taxon>
        <taxon>Pseudomonadota</taxon>
        <taxon>Alphaproteobacteria</taxon>
        <taxon>Sphingomonadales</taxon>
        <taxon>Sphingosinicellaceae</taxon>
        <taxon>Glacieibacterium</taxon>
    </lineage>
</organism>
<dbReference type="PANTHER" id="PTHR43877:SF1">
    <property type="entry name" value="ACETYLTRANSFERASE"/>
    <property type="match status" value="1"/>
</dbReference>